<proteinExistence type="predicted"/>
<dbReference type="AlphaFoldDB" id="A0A6I6JYE2"/>
<organism evidence="1 2">
    <name type="scientific">Maribellus comscasis</name>
    <dbReference type="NCBI Taxonomy" id="2681766"/>
    <lineage>
        <taxon>Bacteria</taxon>
        <taxon>Pseudomonadati</taxon>
        <taxon>Bacteroidota</taxon>
        <taxon>Bacteroidia</taxon>
        <taxon>Marinilabiliales</taxon>
        <taxon>Prolixibacteraceae</taxon>
        <taxon>Maribellus</taxon>
    </lineage>
</organism>
<gene>
    <name evidence="1" type="ORF">GM418_16685</name>
</gene>
<sequence length="159" mass="18136">MKTLIPLISFIFLFSASIQKKEQTRENKKAGDKSRMELAGEVIQAGKKDTTLAYKVIRSNPTLRYTVRRVGNGSTVLFSINNGRNSIPNYVDFSNNAGVFHVTGNKKGYENITFPFKCKVNSSVNYMVNQFNNKGALLNDFEIEIYEPGFWEVNFRFKI</sequence>
<protein>
    <recommendedName>
        <fullName evidence="3">DUF4251 domain-containing protein</fullName>
    </recommendedName>
</protein>
<dbReference type="KEGG" id="mcos:GM418_16685"/>
<dbReference type="RefSeq" id="WP_158868324.1">
    <property type="nucleotide sequence ID" value="NZ_CP046401.1"/>
</dbReference>
<reference evidence="1 2" key="1">
    <citation type="submission" date="2019-11" db="EMBL/GenBank/DDBJ databases">
        <authorList>
            <person name="Zheng R.K."/>
            <person name="Sun C.M."/>
        </authorList>
    </citation>
    <scope>NUCLEOTIDE SEQUENCE [LARGE SCALE GENOMIC DNA]</scope>
    <source>
        <strain evidence="1 2">WC007</strain>
    </source>
</reference>
<name>A0A6I6JYE2_9BACT</name>
<evidence type="ECO:0000313" key="1">
    <source>
        <dbReference type="EMBL" id="QGY45247.1"/>
    </source>
</evidence>
<accession>A0A6I6JYE2</accession>
<keyword evidence="2" id="KW-1185">Reference proteome</keyword>
<dbReference type="EMBL" id="CP046401">
    <property type="protein sequence ID" value="QGY45247.1"/>
    <property type="molecule type" value="Genomic_DNA"/>
</dbReference>
<evidence type="ECO:0000313" key="2">
    <source>
        <dbReference type="Proteomes" id="UP000428260"/>
    </source>
</evidence>
<evidence type="ECO:0008006" key="3">
    <source>
        <dbReference type="Google" id="ProtNLM"/>
    </source>
</evidence>
<dbReference type="Proteomes" id="UP000428260">
    <property type="component" value="Chromosome"/>
</dbReference>